<dbReference type="EMBL" id="JACHNC010000001">
    <property type="protein sequence ID" value="MBB4751902.1"/>
    <property type="molecule type" value="Genomic_DNA"/>
</dbReference>
<evidence type="ECO:0000256" key="2">
    <source>
        <dbReference type="SAM" id="Phobius"/>
    </source>
</evidence>
<accession>A0A7W7HJW5</accession>
<reference evidence="3 6" key="2">
    <citation type="submission" date="2021-01" db="EMBL/GenBank/DDBJ databases">
        <title>Whole genome shotgun sequence of Actinoplanes lobatus NBRC 12513.</title>
        <authorList>
            <person name="Komaki H."/>
            <person name="Tamura T."/>
        </authorList>
    </citation>
    <scope>NUCLEOTIDE SEQUENCE [LARGE SCALE GENOMIC DNA]</scope>
    <source>
        <strain evidence="3 6">NBRC 12513</strain>
    </source>
</reference>
<evidence type="ECO:0000313" key="5">
    <source>
        <dbReference type="Proteomes" id="UP000590511"/>
    </source>
</evidence>
<name>A0A7W7HJW5_9ACTN</name>
<comment type="caution">
    <text evidence="4">The sequence shown here is derived from an EMBL/GenBank/DDBJ whole genome shotgun (WGS) entry which is preliminary data.</text>
</comment>
<proteinExistence type="predicted"/>
<evidence type="ECO:0000313" key="4">
    <source>
        <dbReference type="EMBL" id="MBB4751902.1"/>
    </source>
</evidence>
<reference evidence="4 5" key="1">
    <citation type="submission" date="2020-08" db="EMBL/GenBank/DDBJ databases">
        <title>Sequencing the genomes of 1000 actinobacteria strains.</title>
        <authorList>
            <person name="Klenk H.-P."/>
        </authorList>
    </citation>
    <scope>NUCLEOTIDE SEQUENCE [LARGE SCALE GENOMIC DNA]</scope>
    <source>
        <strain evidence="4 5">DSM 43150</strain>
    </source>
</reference>
<dbReference type="EMBL" id="BOMP01000124">
    <property type="protein sequence ID" value="GIE44371.1"/>
    <property type="molecule type" value="Genomic_DNA"/>
</dbReference>
<keyword evidence="2" id="KW-0812">Transmembrane</keyword>
<keyword evidence="2" id="KW-0472">Membrane</keyword>
<dbReference type="Proteomes" id="UP000631312">
    <property type="component" value="Unassembled WGS sequence"/>
</dbReference>
<gene>
    <name evidence="3" type="ORF">Alo02nite_72690</name>
    <name evidence="4" type="ORF">BJ964_006063</name>
</gene>
<feature type="region of interest" description="Disordered" evidence="1">
    <location>
        <begin position="90"/>
        <end position="109"/>
    </location>
</feature>
<feature type="transmembrane region" description="Helical" evidence="2">
    <location>
        <begin position="6"/>
        <end position="23"/>
    </location>
</feature>
<dbReference type="AlphaFoldDB" id="A0A7W7HJW5"/>
<dbReference type="RefSeq" id="WP_188123858.1">
    <property type="nucleotide sequence ID" value="NZ_BOMP01000124.1"/>
</dbReference>
<evidence type="ECO:0000313" key="6">
    <source>
        <dbReference type="Proteomes" id="UP000631312"/>
    </source>
</evidence>
<sequence length="109" mass="11470">MWQTLMISLLAGVLGGNGLPHFIRGITRRRYPCALGNGPIPNLIAGWTALVLAMVLLQWADYVRHPWPAFAAVAAGVLLIGLFHAGPGAFGRRDETSGRVEAGAGPQAG</sequence>
<dbReference type="Proteomes" id="UP000590511">
    <property type="component" value="Unassembled WGS sequence"/>
</dbReference>
<keyword evidence="2" id="KW-1133">Transmembrane helix</keyword>
<evidence type="ECO:0000313" key="3">
    <source>
        <dbReference type="EMBL" id="GIE44371.1"/>
    </source>
</evidence>
<organism evidence="4 5">
    <name type="scientific">Actinoplanes lobatus</name>
    <dbReference type="NCBI Taxonomy" id="113568"/>
    <lineage>
        <taxon>Bacteria</taxon>
        <taxon>Bacillati</taxon>
        <taxon>Actinomycetota</taxon>
        <taxon>Actinomycetes</taxon>
        <taxon>Micromonosporales</taxon>
        <taxon>Micromonosporaceae</taxon>
        <taxon>Actinoplanes</taxon>
    </lineage>
</organism>
<protein>
    <submittedName>
        <fullName evidence="4">Uncharacterized protein</fullName>
    </submittedName>
</protein>
<feature type="transmembrane region" description="Helical" evidence="2">
    <location>
        <begin position="43"/>
        <end position="60"/>
    </location>
</feature>
<keyword evidence="6" id="KW-1185">Reference proteome</keyword>
<evidence type="ECO:0000256" key="1">
    <source>
        <dbReference type="SAM" id="MobiDB-lite"/>
    </source>
</evidence>
<feature type="transmembrane region" description="Helical" evidence="2">
    <location>
        <begin position="66"/>
        <end position="85"/>
    </location>
</feature>